<dbReference type="Proteomes" id="UP000625210">
    <property type="component" value="Unassembled WGS sequence"/>
</dbReference>
<dbReference type="Pfam" id="PF20773">
    <property type="entry name" value="InhA-like_MAM"/>
    <property type="match status" value="1"/>
</dbReference>
<dbReference type="InterPro" id="IPR048665">
    <property type="entry name" value="InhA-like_VEG"/>
</dbReference>
<accession>A0A8J2Y8T6</accession>
<feature type="domain" description="Peptidase M6-like" evidence="3">
    <location>
        <begin position="123"/>
        <end position="392"/>
    </location>
</feature>
<feature type="domain" description="Immune inhibitor A-like metallopeptidase VEG" evidence="4">
    <location>
        <begin position="587"/>
        <end position="741"/>
    </location>
</feature>
<sequence length="747" mass="82386">MKVGKTMAGLLSAALVIGTVTAAPMVSAEKKAPGQPKGAHMDLGTVNMERLSKALIERGVIDKNASPDEVERAVRQYVAKRHVPHGVDTSTAFGKKAEKGLKSMQARSAKKAGEGVQNQSQGIHTDNLVLALIEFPDYTHNQLKPEKGSLYTKDFSPEHYRGMLFNPYEYKTPEGLNLTTMARYYREQSGGTWNIDGTVTPWIKAQHEAAYYGGNDAVTGNDKAPRDLVKETLETVGSQIKGKEAQYDQRDPYDIDGDGNVMEPDGLLDNLMLVHSGTGEEAGGGDLGDDAIWSHRWTLKQPTAIPGTSLKAFDYMIQPEDGAVGVFAHEYGHNLGLPDLYDTSYGGLGSPVGSWSLMSSGSWNGKILGTQPTGFDPWSKLFLQATFGGHWAHPMELDIKDLGSEKPVKLKEAVSEDLFNKILKINLPDVKKKPPTQPFTGKYSYFSTMGDNLNTKMTSETIDLSGVSNATLSFDSWRKIETGYDYLYVNVIDTATNEKKEIKAYDDETDGKWVNEELDLSAFAGKKIRLEFNYVTDGGLALDGFYADNITVTGDGQKLFEDGGEDQPKFDLSGFKRFDGSGTMHPNYYLVEWRTQNGMDKGLAHYRRGDSFLVYDPGMVVWYHDGRYLENNTSSHPGYGLVGVVDAHQRIHYWNNDPSKPATDRYLVLDAAFGLRKTSPLDIDNYLTYGSLHYPSQKGVPTFDDAMDYSMPGAESVGKILPKYGLRLTVKTEVDSGKAAVIGISRR</sequence>
<reference evidence="5" key="1">
    <citation type="journal article" date="2014" name="Int. J. Syst. Evol. Microbiol.">
        <title>Complete genome sequence of Corynebacterium casei LMG S-19264T (=DSM 44701T), isolated from a smear-ripened cheese.</title>
        <authorList>
            <consortium name="US DOE Joint Genome Institute (JGI-PGF)"/>
            <person name="Walter F."/>
            <person name="Albersmeier A."/>
            <person name="Kalinowski J."/>
            <person name="Ruckert C."/>
        </authorList>
    </citation>
    <scope>NUCLEOTIDE SEQUENCE</scope>
    <source>
        <strain evidence="5">CGMCC 1.15179</strain>
    </source>
</reference>
<keyword evidence="5" id="KW-0378">Hydrolase</keyword>
<gene>
    <name evidence="5" type="ORF">GCM10011571_07710</name>
</gene>
<keyword evidence="6" id="KW-1185">Reference proteome</keyword>
<feature type="signal peptide" evidence="2">
    <location>
        <begin position="1"/>
        <end position="22"/>
    </location>
</feature>
<dbReference type="PANTHER" id="PTHR41775:SF1">
    <property type="entry name" value="PEPTIDASE M6-LIKE DOMAIN-CONTAINING PROTEIN"/>
    <property type="match status" value="1"/>
</dbReference>
<comment type="caution">
    <text evidence="5">The sequence shown here is derived from an EMBL/GenBank/DDBJ whole genome shotgun (WGS) entry which is preliminary data.</text>
</comment>
<evidence type="ECO:0000256" key="2">
    <source>
        <dbReference type="SAM" id="SignalP"/>
    </source>
</evidence>
<reference evidence="5" key="2">
    <citation type="submission" date="2020-09" db="EMBL/GenBank/DDBJ databases">
        <authorList>
            <person name="Sun Q."/>
            <person name="Zhou Y."/>
        </authorList>
    </citation>
    <scope>NUCLEOTIDE SEQUENCE</scope>
    <source>
        <strain evidence="5">CGMCC 1.15179</strain>
    </source>
</reference>
<keyword evidence="2" id="KW-0732">Signal</keyword>
<dbReference type="Pfam" id="PF05547">
    <property type="entry name" value="Peptidase_M6"/>
    <property type="match status" value="1"/>
</dbReference>
<organism evidence="5 6">
    <name type="scientific">Marinithermofilum abyssi</name>
    <dbReference type="NCBI Taxonomy" id="1571185"/>
    <lineage>
        <taxon>Bacteria</taxon>
        <taxon>Bacillati</taxon>
        <taxon>Bacillota</taxon>
        <taxon>Bacilli</taxon>
        <taxon>Bacillales</taxon>
        <taxon>Thermoactinomycetaceae</taxon>
        <taxon>Marinithermofilum</taxon>
    </lineage>
</organism>
<dbReference type="GO" id="GO:0008233">
    <property type="term" value="F:peptidase activity"/>
    <property type="evidence" value="ECO:0007669"/>
    <property type="project" value="UniProtKB-KW"/>
</dbReference>
<evidence type="ECO:0000259" key="3">
    <source>
        <dbReference type="Pfam" id="PF05547"/>
    </source>
</evidence>
<feature type="region of interest" description="Disordered" evidence="1">
    <location>
        <begin position="101"/>
        <end position="120"/>
    </location>
</feature>
<dbReference type="GO" id="GO:0006508">
    <property type="term" value="P:proteolysis"/>
    <property type="evidence" value="ECO:0007669"/>
    <property type="project" value="UniProtKB-KW"/>
</dbReference>
<keyword evidence="5" id="KW-0645">Protease</keyword>
<protein>
    <submittedName>
        <fullName evidence="5">Protease</fullName>
    </submittedName>
</protein>
<dbReference type="NCBIfam" id="TIGR03296">
    <property type="entry name" value="M6dom_TIGR03296"/>
    <property type="match status" value="1"/>
</dbReference>
<proteinExistence type="predicted"/>
<dbReference type="PANTHER" id="PTHR41775">
    <property type="entry name" value="SECRETED PROTEIN-RELATED"/>
    <property type="match status" value="1"/>
</dbReference>
<dbReference type="EMBL" id="BMHQ01000002">
    <property type="protein sequence ID" value="GGE08876.1"/>
    <property type="molecule type" value="Genomic_DNA"/>
</dbReference>
<evidence type="ECO:0000256" key="1">
    <source>
        <dbReference type="SAM" id="MobiDB-lite"/>
    </source>
</evidence>
<dbReference type="RefSeq" id="WP_188646566.1">
    <property type="nucleotide sequence ID" value="NZ_BMHQ01000002.1"/>
</dbReference>
<evidence type="ECO:0000313" key="6">
    <source>
        <dbReference type="Proteomes" id="UP000625210"/>
    </source>
</evidence>
<dbReference type="AlphaFoldDB" id="A0A8J2Y8T6"/>
<name>A0A8J2Y8T6_9BACL</name>
<dbReference type="Pfam" id="PF20774">
    <property type="entry name" value="InhA-like_VEG"/>
    <property type="match status" value="1"/>
</dbReference>
<dbReference type="PIRSF" id="PIRSF007519">
    <property type="entry name" value="Protease_InhA"/>
    <property type="match status" value="1"/>
</dbReference>
<dbReference type="SUPFAM" id="SSF55486">
    <property type="entry name" value="Metalloproteases ('zincins'), catalytic domain"/>
    <property type="match status" value="1"/>
</dbReference>
<evidence type="ECO:0000259" key="4">
    <source>
        <dbReference type="Pfam" id="PF20774"/>
    </source>
</evidence>
<feature type="chain" id="PRO_5035194221" evidence="2">
    <location>
        <begin position="23"/>
        <end position="747"/>
    </location>
</feature>
<dbReference type="InterPro" id="IPR008757">
    <property type="entry name" value="Peptidase_M6-like_domain"/>
</dbReference>
<dbReference type="InterPro" id="IPR012300">
    <property type="entry name" value="Pept_M6_InhA"/>
</dbReference>
<evidence type="ECO:0000313" key="5">
    <source>
        <dbReference type="EMBL" id="GGE08876.1"/>
    </source>
</evidence>